<protein>
    <submittedName>
        <fullName evidence="3">CubicO group peptidase (Beta-lactamase class C family)</fullName>
    </submittedName>
</protein>
<dbReference type="InterPro" id="IPR001466">
    <property type="entry name" value="Beta-lactam-related"/>
</dbReference>
<dbReference type="PANTHER" id="PTHR43283:SF11">
    <property type="entry name" value="BETA-LACTAMASE-RELATED DOMAIN-CONTAINING PROTEIN"/>
    <property type="match status" value="1"/>
</dbReference>
<dbReference type="InterPro" id="IPR012338">
    <property type="entry name" value="Beta-lactam/transpept-like"/>
</dbReference>
<gene>
    <name evidence="3" type="ORF">C8C76_10638</name>
</gene>
<dbReference type="Gene3D" id="3.40.710.10">
    <property type="entry name" value="DD-peptidase/beta-lactamase superfamily"/>
    <property type="match status" value="1"/>
</dbReference>
<dbReference type="Proteomes" id="UP000244089">
    <property type="component" value="Unassembled WGS sequence"/>
</dbReference>
<dbReference type="OrthoDB" id="9797709at2"/>
<keyword evidence="1" id="KW-0378">Hydrolase</keyword>
<evidence type="ECO:0000256" key="1">
    <source>
        <dbReference type="ARBA" id="ARBA00022801"/>
    </source>
</evidence>
<evidence type="ECO:0000259" key="2">
    <source>
        <dbReference type="Pfam" id="PF00144"/>
    </source>
</evidence>
<organism evidence="3 4">
    <name type="scientific">Halanaerobium saccharolyticum</name>
    <dbReference type="NCBI Taxonomy" id="43595"/>
    <lineage>
        <taxon>Bacteria</taxon>
        <taxon>Bacillati</taxon>
        <taxon>Bacillota</taxon>
        <taxon>Clostridia</taxon>
        <taxon>Halanaerobiales</taxon>
        <taxon>Halanaerobiaceae</taxon>
        <taxon>Halanaerobium</taxon>
    </lineage>
</organism>
<dbReference type="PANTHER" id="PTHR43283">
    <property type="entry name" value="BETA-LACTAMASE-RELATED"/>
    <property type="match status" value="1"/>
</dbReference>
<reference evidence="3 4" key="1">
    <citation type="submission" date="2018-04" db="EMBL/GenBank/DDBJ databases">
        <title>Subsurface microbial communities from deep shales in Ohio and West Virginia, USA.</title>
        <authorList>
            <person name="Wrighton K."/>
        </authorList>
    </citation>
    <scope>NUCLEOTIDE SEQUENCE [LARGE SCALE GENOMIC DNA]</scope>
    <source>
        <strain evidence="3 4">WC1</strain>
    </source>
</reference>
<dbReference type="AlphaFoldDB" id="A0A2T5RMY7"/>
<evidence type="ECO:0000313" key="4">
    <source>
        <dbReference type="Proteomes" id="UP000244089"/>
    </source>
</evidence>
<dbReference type="InterPro" id="IPR050789">
    <property type="entry name" value="Diverse_Enzym_Activities"/>
</dbReference>
<accession>A0A2T5RMY7</accession>
<proteinExistence type="predicted"/>
<dbReference type="GO" id="GO:0016787">
    <property type="term" value="F:hydrolase activity"/>
    <property type="evidence" value="ECO:0007669"/>
    <property type="project" value="UniProtKB-KW"/>
</dbReference>
<evidence type="ECO:0000313" key="3">
    <source>
        <dbReference type="EMBL" id="PTW00882.1"/>
    </source>
</evidence>
<dbReference type="EMBL" id="QAXS01000006">
    <property type="protein sequence ID" value="PTW00882.1"/>
    <property type="molecule type" value="Genomic_DNA"/>
</dbReference>
<dbReference type="SUPFAM" id="SSF56601">
    <property type="entry name" value="beta-lactamase/transpeptidase-like"/>
    <property type="match status" value="1"/>
</dbReference>
<sequence>MDNKLDFSAVRELLESELEKGSFPGAALSVVSKNEVLYRTHLGSAQLQPEQRKMKSDTIFGLASLTKVIVTTSSIMKLVEMGRINIYDYIKEYFPELPADKDEITIFHLLTHSSGYQAIVKLWDQGMNYQQKIKYILDLPLENEVGELVNYSDPNFILLGELVQRVSGMSLQEFSQQYFFSPLGMDNTSYKPLTNLEAAADDIAAAEYCSWRNKMIVGEVHDENAYSLGEISGHAGLFSNNKDLSKFVMMLLNNGSYQDQTVFSPLTIVSMRQNWTADLNQNRALGWDLRNNFRSSGGILFSDQAYGHTGFTGTSIWIDPVLELGVVFLTNRVHPTRDNVDIISLRPRLHNLIAAVLK</sequence>
<comment type="caution">
    <text evidence="3">The sequence shown here is derived from an EMBL/GenBank/DDBJ whole genome shotgun (WGS) entry which is preliminary data.</text>
</comment>
<feature type="domain" description="Beta-lactamase-related" evidence="2">
    <location>
        <begin position="11"/>
        <end position="340"/>
    </location>
</feature>
<dbReference type="Pfam" id="PF00144">
    <property type="entry name" value="Beta-lactamase"/>
    <property type="match status" value="1"/>
</dbReference>
<dbReference type="RefSeq" id="WP_108138811.1">
    <property type="nucleotide sequence ID" value="NZ_QAXS01000006.1"/>
</dbReference>
<name>A0A2T5RMY7_9FIRM</name>